<dbReference type="Proteomes" id="UP000005237">
    <property type="component" value="Unassembled WGS sequence"/>
</dbReference>
<keyword evidence="2" id="KW-0732">Signal</keyword>
<feature type="chain" id="PRO_5035793455" description="Zinc finger PHD-type domain-containing protein" evidence="2">
    <location>
        <begin position="20"/>
        <end position="219"/>
    </location>
</feature>
<feature type="region of interest" description="Disordered" evidence="1">
    <location>
        <begin position="168"/>
        <end position="219"/>
    </location>
</feature>
<reference evidence="3" key="2">
    <citation type="submission" date="2022-06" db="UniProtKB">
        <authorList>
            <consortium name="EnsemblMetazoa"/>
        </authorList>
    </citation>
    <scope>IDENTIFICATION</scope>
    <source>
        <strain evidence="3">DF5081</strain>
    </source>
</reference>
<dbReference type="SUPFAM" id="SSF57903">
    <property type="entry name" value="FYVE/PHD zinc finger"/>
    <property type="match status" value="1"/>
</dbReference>
<feature type="compositionally biased region" description="Polar residues" evidence="1">
    <location>
        <begin position="189"/>
        <end position="204"/>
    </location>
</feature>
<dbReference type="AlphaFoldDB" id="A0A8R1I656"/>
<feature type="signal peptide" evidence="2">
    <location>
        <begin position="1"/>
        <end position="19"/>
    </location>
</feature>
<evidence type="ECO:0000256" key="1">
    <source>
        <dbReference type="SAM" id="MobiDB-lite"/>
    </source>
</evidence>
<evidence type="ECO:0000313" key="3">
    <source>
        <dbReference type="EnsemblMetazoa" id="CJA22402.1"/>
    </source>
</evidence>
<keyword evidence="4" id="KW-1185">Reference proteome</keyword>
<sequence length="219" mass="24950">MGMFIQIPGNLLLLSPLCSIWLRPAAILTAPRPHGTAGTVFDNHGIPPNGGAIPCYNRRLLLLCYFVINGELRQSIFSIEVVLLGQVLPWSARPIWLHAILIMLSNDGERNPGPNPTYPCTECQKNVGRNSVQCVKCINWTHLRCTRIKDLNVYIKTKQTHTCTKCDQVTNRHRHTSRKTKDQQRNEQTRTNPTTARSIHNQTCEDSDMERKWLGQKKQ</sequence>
<dbReference type="EnsemblMetazoa" id="CJA22402.1">
    <property type="protein sequence ID" value="CJA22402.1"/>
    <property type="gene ID" value="WBGene00177974"/>
</dbReference>
<reference evidence="4" key="1">
    <citation type="submission" date="2010-08" db="EMBL/GenBank/DDBJ databases">
        <authorList>
            <consortium name="Caenorhabditis japonica Sequencing Consortium"/>
            <person name="Wilson R.K."/>
        </authorList>
    </citation>
    <scope>NUCLEOTIDE SEQUENCE [LARGE SCALE GENOMIC DNA]</scope>
    <source>
        <strain evidence="4">DF5081</strain>
    </source>
</reference>
<evidence type="ECO:0000256" key="2">
    <source>
        <dbReference type="SAM" id="SignalP"/>
    </source>
</evidence>
<accession>A0A8R1I656</accession>
<name>A0A8R1I656_CAEJA</name>
<dbReference type="InterPro" id="IPR011011">
    <property type="entry name" value="Znf_FYVE_PHD"/>
</dbReference>
<evidence type="ECO:0000313" key="4">
    <source>
        <dbReference type="Proteomes" id="UP000005237"/>
    </source>
</evidence>
<evidence type="ECO:0008006" key="5">
    <source>
        <dbReference type="Google" id="ProtNLM"/>
    </source>
</evidence>
<organism evidence="3 4">
    <name type="scientific">Caenorhabditis japonica</name>
    <dbReference type="NCBI Taxonomy" id="281687"/>
    <lineage>
        <taxon>Eukaryota</taxon>
        <taxon>Metazoa</taxon>
        <taxon>Ecdysozoa</taxon>
        <taxon>Nematoda</taxon>
        <taxon>Chromadorea</taxon>
        <taxon>Rhabditida</taxon>
        <taxon>Rhabditina</taxon>
        <taxon>Rhabditomorpha</taxon>
        <taxon>Rhabditoidea</taxon>
        <taxon>Rhabditidae</taxon>
        <taxon>Peloderinae</taxon>
        <taxon>Caenorhabditis</taxon>
    </lineage>
</organism>
<feature type="compositionally biased region" description="Basic and acidic residues" evidence="1">
    <location>
        <begin position="179"/>
        <end position="188"/>
    </location>
</feature>
<proteinExistence type="predicted"/>
<protein>
    <recommendedName>
        <fullName evidence="5">Zinc finger PHD-type domain-containing protein</fullName>
    </recommendedName>
</protein>